<evidence type="ECO:0000313" key="3">
    <source>
        <dbReference type="EMBL" id="TGN06461.1"/>
    </source>
</evidence>
<dbReference type="PANTHER" id="PTHR47637:SF1">
    <property type="entry name" value="CHAPERONE SURA"/>
    <property type="match status" value="1"/>
</dbReference>
<feature type="signal peptide" evidence="2">
    <location>
        <begin position="1"/>
        <end position="25"/>
    </location>
</feature>
<evidence type="ECO:0000256" key="2">
    <source>
        <dbReference type="SAM" id="SignalP"/>
    </source>
</evidence>
<accession>A0A4R9LMM1</accession>
<gene>
    <name evidence="3" type="ORF">EHS11_19090</name>
</gene>
<dbReference type="NCBIfam" id="TIGR04142">
    <property type="entry name" value="PCisTranLspir"/>
    <property type="match status" value="1"/>
</dbReference>
<sequence>MVLFKKQWLVLCVTTTCLLTQTAHSYESLNQVIAIVGNRAVTQSEYEKGVEKYKSLSRFVPALRKKGSLHSQVLDFLIDRTVVDITAEEESIQVNEKRIEAEIQKRMEAQGMTDIEAFKKSVQQQFGLPYDIWLEDLPYQIKKGQLLQIKVSPPLPSEQEILSWYSKNKSKVGFEFKFRELIFSPANSSIDEETRIFQELNEIRGKSIKDPSFFRLVASGPRNESRYKANGGLVNWVPTFELYKSQPTTASVLSQVQQGKVSEVFRDDRKRYCLVFVEGIRPTPLDAVRKGIQGLLFRDKEQSSFEDWVSNTRKNTSVVIFDPIYMKEHNISNPEEKYNAE</sequence>
<name>A0A4R9LMM1_9LEPT</name>
<dbReference type="InterPro" id="IPR046357">
    <property type="entry name" value="PPIase_dom_sf"/>
</dbReference>
<dbReference type="OrthoDB" id="338341at2"/>
<dbReference type="Pfam" id="PF13624">
    <property type="entry name" value="SurA_N_3"/>
    <property type="match status" value="1"/>
</dbReference>
<dbReference type="InterPro" id="IPR050280">
    <property type="entry name" value="OMP_Chaperone_SurA"/>
</dbReference>
<comment type="caution">
    <text evidence="3">The sequence shown here is derived from an EMBL/GenBank/DDBJ whole genome shotgun (WGS) entry which is preliminary data.</text>
</comment>
<dbReference type="Gene3D" id="3.10.50.40">
    <property type="match status" value="1"/>
</dbReference>
<dbReference type="RefSeq" id="WP_135765982.1">
    <property type="nucleotide sequence ID" value="NZ_RQHV01000066.1"/>
</dbReference>
<evidence type="ECO:0000256" key="1">
    <source>
        <dbReference type="ARBA" id="ARBA00022729"/>
    </source>
</evidence>
<dbReference type="GO" id="GO:0003755">
    <property type="term" value="F:peptidyl-prolyl cis-trans isomerase activity"/>
    <property type="evidence" value="ECO:0007669"/>
    <property type="project" value="InterPro"/>
</dbReference>
<evidence type="ECO:0000313" key="4">
    <source>
        <dbReference type="Proteomes" id="UP000298264"/>
    </source>
</evidence>
<keyword evidence="3" id="KW-0413">Isomerase</keyword>
<protein>
    <submittedName>
        <fullName evidence="3">Putative peptidyl-prolyl cis-trans isomerase</fullName>
    </submittedName>
</protein>
<dbReference type="EMBL" id="RQHV01000066">
    <property type="protein sequence ID" value="TGN06461.1"/>
    <property type="molecule type" value="Genomic_DNA"/>
</dbReference>
<dbReference type="SUPFAM" id="SSF109998">
    <property type="entry name" value="Triger factor/SurA peptide-binding domain-like"/>
    <property type="match status" value="1"/>
</dbReference>
<organism evidence="3 4">
    <name type="scientific">Leptospira ilyithenensis</name>
    <dbReference type="NCBI Taxonomy" id="2484901"/>
    <lineage>
        <taxon>Bacteria</taxon>
        <taxon>Pseudomonadati</taxon>
        <taxon>Spirochaetota</taxon>
        <taxon>Spirochaetia</taxon>
        <taxon>Leptospirales</taxon>
        <taxon>Leptospiraceae</taxon>
        <taxon>Leptospira</taxon>
    </lineage>
</organism>
<dbReference type="Gene3D" id="1.10.4030.10">
    <property type="entry name" value="Porin chaperone SurA, peptide-binding domain"/>
    <property type="match status" value="1"/>
</dbReference>
<dbReference type="Proteomes" id="UP000298264">
    <property type="component" value="Unassembled WGS sequence"/>
</dbReference>
<keyword evidence="4" id="KW-1185">Reference proteome</keyword>
<feature type="chain" id="PRO_5021026542" evidence="2">
    <location>
        <begin position="26"/>
        <end position="341"/>
    </location>
</feature>
<dbReference type="AlphaFoldDB" id="A0A4R9LMM1"/>
<dbReference type="InterPro" id="IPR027304">
    <property type="entry name" value="Trigger_fact/SurA_dom_sf"/>
</dbReference>
<proteinExistence type="predicted"/>
<dbReference type="InterPro" id="IPR026427">
    <property type="entry name" value="Put_pepPro_cis-trans_isomerase"/>
</dbReference>
<reference evidence="3" key="1">
    <citation type="journal article" date="2019" name="PLoS Negl. Trop. Dis.">
        <title>Revisiting the worldwide diversity of Leptospira species in the environment.</title>
        <authorList>
            <person name="Vincent A.T."/>
            <person name="Schiettekatte O."/>
            <person name="Bourhy P."/>
            <person name="Veyrier F.J."/>
            <person name="Picardeau M."/>
        </authorList>
    </citation>
    <scope>NUCLEOTIDE SEQUENCE [LARGE SCALE GENOMIC DNA]</scope>
    <source>
        <strain evidence="3">201400974</strain>
    </source>
</reference>
<keyword evidence="1 2" id="KW-0732">Signal</keyword>
<dbReference type="PANTHER" id="PTHR47637">
    <property type="entry name" value="CHAPERONE SURA"/>
    <property type="match status" value="1"/>
</dbReference>